<keyword evidence="8" id="KW-1185">Reference proteome</keyword>
<dbReference type="GeneID" id="19328890"/>
<dbReference type="eggNOG" id="KOG2533">
    <property type="taxonomic scope" value="Eukaryota"/>
</dbReference>
<comment type="subcellular location">
    <subcellularLocation>
        <location evidence="1">Membrane</location>
        <topology evidence="1">Multi-pass membrane protein</topology>
    </subcellularLocation>
</comment>
<proteinExistence type="predicted"/>
<accession>R8BAT7</accession>
<dbReference type="KEGG" id="tmn:UCRPA7_8072"/>
<dbReference type="Pfam" id="PF07690">
    <property type="entry name" value="MFS_1"/>
    <property type="match status" value="1"/>
</dbReference>
<dbReference type="InterPro" id="IPR011701">
    <property type="entry name" value="MFS"/>
</dbReference>
<feature type="transmembrane region" description="Helical" evidence="6">
    <location>
        <begin position="216"/>
        <end position="237"/>
    </location>
</feature>
<dbReference type="InterPro" id="IPR036259">
    <property type="entry name" value="MFS_trans_sf"/>
</dbReference>
<evidence type="ECO:0000313" key="8">
    <source>
        <dbReference type="Proteomes" id="UP000014074"/>
    </source>
</evidence>
<dbReference type="Proteomes" id="UP000014074">
    <property type="component" value="Unassembled WGS sequence"/>
</dbReference>
<dbReference type="Gene3D" id="1.20.1250.20">
    <property type="entry name" value="MFS general substrate transporter like domains"/>
    <property type="match status" value="2"/>
</dbReference>
<gene>
    <name evidence="7" type="ORF">UCRPA7_8072</name>
</gene>
<name>R8BAT7_PHAM7</name>
<dbReference type="GO" id="GO:0016020">
    <property type="term" value="C:membrane"/>
    <property type="evidence" value="ECO:0007669"/>
    <property type="project" value="UniProtKB-SubCell"/>
</dbReference>
<feature type="transmembrane region" description="Helical" evidence="6">
    <location>
        <begin position="320"/>
        <end position="351"/>
    </location>
</feature>
<keyword evidence="3 6" id="KW-0812">Transmembrane</keyword>
<evidence type="ECO:0000256" key="5">
    <source>
        <dbReference type="ARBA" id="ARBA00023136"/>
    </source>
</evidence>
<evidence type="ECO:0000256" key="2">
    <source>
        <dbReference type="ARBA" id="ARBA00022448"/>
    </source>
</evidence>
<feature type="transmembrane region" description="Helical" evidence="6">
    <location>
        <begin position="357"/>
        <end position="378"/>
    </location>
</feature>
<dbReference type="HOGENOM" id="CLU_001265_0_5_1"/>
<feature type="transmembrane region" description="Helical" evidence="6">
    <location>
        <begin position="478"/>
        <end position="499"/>
    </location>
</feature>
<keyword evidence="4 6" id="KW-1133">Transmembrane helix</keyword>
<evidence type="ECO:0000256" key="6">
    <source>
        <dbReference type="SAM" id="Phobius"/>
    </source>
</evidence>
<organism evidence="7 8">
    <name type="scientific">Phaeoacremonium minimum (strain UCR-PA7)</name>
    <name type="common">Esca disease fungus</name>
    <name type="synonym">Togninia minima</name>
    <dbReference type="NCBI Taxonomy" id="1286976"/>
    <lineage>
        <taxon>Eukaryota</taxon>
        <taxon>Fungi</taxon>
        <taxon>Dikarya</taxon>
        <taxon>Ascomycota</taxon>
        <taxon>Pezizomycotina</taxon>
        <taxon>Sordariomycetes</taxon>
        <taxon>Sordariomycetidae</taxon>
        <taxon>Togniniales</taxon>
        <taxon>Togniniaceae</taxon>
        <taxon>Phaeoacremonium</taxon>
    </lineage>
</organism>
<dbReference type="PANTHER" id="PTHR43791:SF1">
    <property type="entry name" value="ALLANTOATE PERMEASE"/>
    <property type="match status" value="1"/>
</dbReference>
<feature type="transmembrane region" description="Helical" evidence="6">
    <location>
        <begin position="249"/>
        <end position="273"/>
    </location>
</feature>
<dbReference type="CDD" id="cd17327">
    <property type="entry name" value="MFS_FEN2_like"/>
    <property type="match status" value="1"/>
</dbReference>
<evidence type="ECO:0000313" key="7">
    <source>
        <dbReference type="EMBL" id="EON96438.1"/>
    </source>
</evidence>
<keyword evidence="2" id="KW-0813">Transport</keyword>
<evidence type="ECO:0000256" key="4">
    <source>
        <dbReference type="ARBA" id="ARBA00022989"/>
    </source>
</evidence>
<reference evidence="8" key="1">
    <citation type="journal article" date="2013" name="Genome Announc.">
        <title>Draft genome sequence of the ascomycete Phaeoacremonium aleophilum strain UCR-PA7, a causal agent of the esca disease complex in grapevines.</title>
        <authorList>
            <person name="Blanco-Ulate B."/>
            <person name="Rolshausen P."/>
            <person name="Cantu D."/>
        </authorList>
    </citation>
    <scope>NUCLEOTIDE SEQUENCE [LARGE SCALE GENOMIC DNA]</scope>
    <source>
        <strain evidence="8">UCR-PA7</strain>
    </source>
</reference>
<protein>
    <submittedName>
        <fullName evidence="7">Putative mfs allantoate transporter protein</fullName>
    </submittedName>
</protein>
<feature type="transmembrane region" description="Helical" evidence="6">
    <location>
        <begin position="415"/>
        <end position="434"/>
    </location>
</feature>
<dbReference type="GO" id="GO:0022857">
    <property type="term" value="F:transmembrane transporter activity"/>
    <property type="evidence" value="ECO:0007669"/>
    <property type="project" value="InterPro"/>
</dbReference>
<dbReference type="OrthoDB" id="6730379at2759"/>
<dbReference type="AlphaFoldDB" id="R8BAT7"/>
<dbReference type="PANTHER" id="PTHR43791">
    <property type="entry name" value="PERMEASE-RELATED"/>
    <property type="match status" value="1"/>
</dbReference>
<keyword evidence="5 6" id="KW-0472">Membrane</keyword>
<dbReference type="SUPFAM" id="SSF103473">
    <property type="entry name" value="MFS general substrate transporter"/>
    <property type="match status" value="1"/>
</dbReference>
<feature type="transmembrane region" description="Helical" evidence="6">
    <location>
        <begin position="446"/>
        <end position="466"/>
    </location>
</feature>
<feature type="transmembrane region" description="Helical" evidence="6">
    <location>
        <begin position="157"/>
        <end position="178"/>
    </location>
</feature>
<feature type="transmembrane region" description="Helical" evidence="6">
    <location>
        <begin position="184"/>
        <end position="204"/>
    </location>
</feature>
<dbReference type="RefSeq" id="XP_007918779.1">
    <property type="nucleotide sequence ID" value="XM_007920588.1"/>
</dbReference>
<dbReference type="EMBL" id="KB933344">
    <property type="protein sequence ID" value="EON96438.1"/>
    <property type="molecule type" value="Genomic_DNA"/>
</dbReference>
<feature type="transmembrane region" description="Helical" evidence="6">
    <location>
        <begin position="385"/>
        <end position="403"/>
    </location>
</feature>
<evidence type="ECO:0000256" key="3">
    <source>
        <dbReference type="ARBA" id="ARBA00022692"/>
    </source>
</evidence>
<evidence type="ECO:0000256" key="1">
    <source>
        <dbReference type="ARBA" id="ARBA00004141"/>
    </source>
</evidence>
<sequence>MAEIIATDKKVSDNTAADMRKDLSMDDLNAAELVKADKKNVDEAFAAFQGYGDIVVDEATDKRLLRRIDKRILPIMCLIYGMYDMTHNEMIGRWETDKPRNYLDKTTLSYSSIMGLQTDIGLLRDNYQWLGSIFYFGYLGFEWPTVRLLQRLPIAKYSAFCVVVWGIIVTLFAVVHNFAGAATLRLLLGGFEAAVTPGWALITSQWYKKSEQGARTCLWFSFNGFAQILGGVVAWALAVGEERNYYSIAAWKILYIITGLLTIALGIVFWILVPDNQLKAHWLNEEDRVLAVARVRENQQGIGNKHFKTYQFVEALKDPFSWAIVVLSLAGNIPNGGISNFFSLLIVSFGYDAKKSLLLGTPAGAVEIVTLLLTGWLGDRYKNRLLISLVGVGLATIGSILLVALSDGAKAGKLIGFYLTLAAPAGFVIILSLISSNIAGYTKKTTTAAMFLISYCVGNIIGPQTFRPKDAPHYRPAIITIFVCYAICIVDVLFIWWWFRRMNQKKAAVRADPSYVKVANSEWLDLTDRENPEFVYTL</sequence>